<sequence length="293" mass="32356">MLKIACIPAYNEEKPIADIIKRSLNYVDRVVVCDDGSNDSTSKNATDAGAIVIKHEKNMGKGAALKSLFDYARNANADVMVTIDGDGQFLPEEMNKLIDPIIEKNFDIVLGNRFQTKKEMPSYRKVGNMMFDKITQLASDLPFNDTQSGYRSYSKNAIQKIKFMTNGFGVDSEILIDAVQKNLKIVEENITVIYNTGGKTSTKDPVSHSVSVLTSLIELIAIRHPLRYLGIPGFILLVIGIVYSFIVISIFNDTRVFSVPSTLVALGSLVVGLMLLLMSAVLFSISRMARRTS</sequence>
<dbReference type="EC" id="2.4.-.-" evidence="3"/>
<dbReference type="PANTHER" id="PTHR48090:SF7">
    <property type="entry name" value="RFBJ PROTEIN"/>
    <property type="match status" value="1"/>
</dbReference>
<keyword evidence="3" id="KW-0808">Transferase</keyword>
<evidence type="ECO:0000313" key="3">
    <source>
        <dbReference type="EMBL" id="EPA05220.1"/>
    </source>
</evidence>
<feature type="domain" description="Glycosyltransferase 2-like" evidence="2">
    <location>
        <begin position="6"/>
        <end position="161"/>
    </location>
</feature>
<name>S2E1M7_9ARCH</name>
<dbReference type="CDD" id="cd04179">
    <property type="entry name" value="DPM_DPG-synthase_like"/>
    <property type="match status" value="1"/>
</dbReference>
<accession>S2E1M7</accession>
<feature type="transmembrane region" description="Helical" evidence="1">
    <location>
        <begin position="263"/>
        <end position="285"/>
    </location>
</feature>
<dbReference type="SUPFAM" id="SSF53448">
    <property type="entry name" value="Nucleotide-diphospho-sugar transferases"/>
    <property type="match status" value="1"/>
</dbReference>
<proteinExistence type="predicted"/>
<reference evidence="3 4" key="1">
    <citation type="journal article" date="2012" name="J. Bacteriol.">
        <title>Genome Sequence of "Candidatus Nitrosoarchaeum limnia" BG20, a Low-Salinity Ammonia-Oxidizing Archaeon from the San Francisco Bay Estuary.</title>
        <authorList>
            <person name="Mosier A.C."/>
            <person name="Allen E.E."/>
            <person name="Kim M."/>
            <person name="Ferriera S."/>
            <person name="Francis C.A."/>
        </authorList>
    </citation>
    <scope>NUCLEOTIDE SEQUENCE [LARGE SCALE GENOMIC DNA]</scope>
    <source>
        <strain evidence="3 4">BG20</strain>
    </source>
</reference>
<dbReference type="OrthoDB" id="11098at2157"/>
<evidence type="ECO:0000259" key="2">
    <source>
        <dbReference type="Pfam" id="PF00535"/>
    </source>
</evidence>
<dbReference type="Pfam" id="PF00535">
    <property type="entry name" value="Glycos_transf_2"/>
    <property type="match status" value="1"/>
</dbReference>
<dbReference type="EMBL" id="AHJG01000197">
    <property type="protein sequence ID" value="EPA05220.1"/>
    <property type="molecule type" value="Genomic_DNA"/>
</dbReference>
<organism evidence="3 4">
    <name type="scientific">Candidatus Nitrosarchaeum limnium BG20</name>
    <dbReference type="NCBI Taxonomy" id="859192"/>
    <lineage>
        <taxon>Archaea</taxon>
        <taxon>Nitrososphaerota</taxon>
        <taxon>Nitrososphaeria</taxon>
        <taxon>Nitrosopumilales</taxon>
        <taxon>Nitrosopumilaceae</taxon>
        <taxon>Nitrosarchaeum</taxon>
    </lineage>
</organism>
<protein>
    <submittedName>
        <fullName evidence="3">Glycosyltransferase, group 2 family protein</fullName>
        <ecNumber evidence="3">2.4.-.-</ecNumber>
    </submittedName>
</protein>
<keyword evidence="1" id="KW-1133">Transmembrane helix</keyword>
<feature type="transmembrane region" description="Helical" evidence="1">
    <location>
        <begin position="228"/>
        <end position="251"/>
    </location>
</feature>
<evidence type="ECO:0000313" key="4">
    <source>
        <dbReference type="Proteomes" id="UP000014065"/>
    </source>
</evidence>
<dbReference type="InterPro" id="IPR001173">
    <property type="entry name" value="Glyco_trans_2-like"/>
</dbReference>
<dbReference type="PANTHER" id="PTHR48090">
    <property type="entry name" value="UNDECAPRENYL-PHOSPHATE 4-DEOXY-4-FORMAMIDO-L-ARABINOSE TRANSFERASE-RELATED"/>
    <property type="match status" value="1"/>
</dbReference>
<dbReference type="Gene3D" id="3.90.550.10">
    <property type="entry name" value="Spore Coat Polysaccharide Biosynthesis Protein SpsA, Chain A"/>
    <property type="match status" value="1"/>
</dbReference>
<keyword evidence="4" id="KW-1185">Reference proteome</keyword>
<dbReference type="InterPro" id="IPR050256">
    <property type="entry name" value="Glycosyltransferase_2"/>
</dbReference>
<keyword evidence="1" id="KW-0812">Transmembrane</keyword>
<comment type="caution">
    <text evidence="3">The sequence shown here is derived from an EMBL/GenBank/DDBJ whole genome shotgun (WGS) entry which is preliminary data.</text>
</comment>
<dbReference type="GO" id="GO:0016757">
    <property type="term" value="F:glycosyltransferase activity"/>
    <property type="evidence" value="ECO:0007669"/>
    <property type="project" value="UniProtKB-KW"/>
</dbReference>
<evidence type="ECO:0000256" key="1">
    <source>
        <dbReference type="SAM" id="Phobius"/>
    </source>
</evidence>
<keyword evidence="3" id="KW-0328">Glycosyltransferase</keyword>
<dbReference type="AlphaFoldDB" id="S2E1M7"/>
<dbReference type="InterPro" id="IPR029044">
    <property type="entry name" value="Nucleotide-diphossugar_trans"/>
</dbReference>
<dbReference type="RefSeq" id="WP_010192803.1">
    <property type="nucleotide sequence ID" value="NZ_AHJG01000197.1"/>
</dbReference>
<keyword evidence="1" id="KW-0472">Membrane</keyword>
<gene>
    <name evidence="3" type="ORF">BG20_I0190</name>
</gene>
<dbReference type="Proteomes" id="UP000014065">
    <property type="component" value="Unassembled WGS sequence"/>
</dbReference>